<evidence type="ECO:0000256" key="3">
    <source>
        <dbReference type="ARBA" id="ARBA00022519"/>
    </source>
</evidence>
<keyword evidence="6" id="KW-0255">Endonuclease</keyword>
<dbReference type="OrthoDB" id="9804278at2"/>
<evidence type="ECO:0000256" key="7">
    <source>
        <dbReference type="ARBA" id="ARBA00022801"/>
    </source>
</evidence>
<keyword evidence="9" id="KW-0694">RNA-binding</keyword>
<dbReference type="GO" id="GO:0004540">
    <property type="term" value="F:RNA nuclease activity"/>
    <property type="evidence" value="ECO:0007669"/>
    <property type="project" value="InterPro"/>
</dbReference>
<keyword evidence="5" id="KW-0479">Metal-binding</keyword>
<dbReference type="PANTHER" id="PTHR30001">
    <property type="entry name" value="RIBONUCLEASE"/>
    <property type="match status" value="1"/>
</dbReference>
<evidence type="ECO:0000313" key="13">
    <source>
        <dbReference type="Proteomes" id="UP000061704"/>
    </source>
</evidence>
<protein>
    <submittedName>
        <fullName evidence="12">Fused ribonucleaseE: endoribonuclease/RNA-binding protein/RNA degradosome binding protein</fullName>
    </submittedName>
</protein>
<comment type="cofactor">
    <cofactor evidence="1">
        <name>Mg(2+)</name>
        <dbReference type="ChEBI" id="CHEBI:18420"/>
    </cofactor>
</comment>
<keyword evidence="8" id="KW-0460">Magnesium</keyword>
<accession>C5WD21</accession>
<dbReference type="GO" id="GO:0003723">
    <property type="term" value="F:RNA binding"/>
    <property type="evidence" value="ECO:0007669"/>
    <property type="project" value="UniProtKB-KW"/>
</dbReference>
<evidence type="ECO:0000256" key="6">
    <source>
        <dbReference type="ARBA" id="ARBA00022759"/>
    </source>
</evidence>
<dbReference type="GO" id="GO:0046872">
    <property type="term" value="F:metal ion binding"/>
    <property type="evidence" value="ECO:0007669"/>
    <property type="project" value="UniProtKB-KW"/>
</dbReference>
<name>C5WD21_9ENTR</name>
<keyword evidence="3" id="KW-0997">Cell inner membrane</keyword>
<dbReference type="CDD" id="cd04453">
    <property type="entry name" value="S1_RNase_E"/>
    <property type="match status" value="1"/>
</dbReference>
<keyword evidence="2" id="KW-1003">Cell membrane</keyword>
<dbReference type="GO" id="GO:0005737">
    <property type="term" value="C:cytoplasm"/>
    <property type="evidence" value="ECO:0007669"/>
    <property type="project" value="TreeGrafter"/>
</dbReference>
<dbReference type="PANTHER" id="PTHR30001:SF1">
    <property type="entry name" value="RIBONUCLEASE E_G-LIKE PROTEIN, CHLOROPLASTIC"/>
    <property type="match status" value="1"/>
</dbReference>
<dbReference type="SUPFAM" id="SSF50249">
    <property type="entry name" value="Nucleic acid-binding proteins"/>
    <property type="match status" value="1"/>
</dbReference>
<keyword evidence="13" id="KW-1185">Reference proteome</keyword>
<dbReference type="Gene3D" id="2.40.50.140">
    <property type="entry name" value="Nucleic acid-binding proteins"/>
    <property type="match status" value="1"/>
</dbReference>
<evidence type="ECO:0000256" key="2">
    <source>
        <dbReference type="ARBA" id="ARBA00022475"/>
    </source>
</evidence>
<dbReference type="Proteomes" id="UP000061704">
    <property type="component" value="Chromosome"/>
</dbReference>
<dbReference type="HOGENOM" id="CLU_003468_5_3_6"/>
<feature type="domain" description="S1 motif" evidence="11">
    <location>
        <begin position="39"/>
        <end position="119"/>
    </location>
</feature>
<dbReference type="KEGG" id="icp:ICMP_374"/>
<proteinExistence type="predicted"/>
<keyword evidence="4" id="KW-0540">Nuclease</keyword>
<dbReference type="EMBL" id="AP010872">
    <property type="protein sequence ID" value="BAH83227.1"/>
    <property type="molecule type" value="Genomic_DNA"/>
</dbReference>
<reference evidence="12 13" key="1">
    <citation type="journal article" date="2011" name="Genome Biol. Evol.">
        <title>Reductive evolution of bacterial genome in insect gut environment.</title>
        <authorList>
            <person name="Nikoh N."/>
            <person name="Hosokawa T."/>
            <person name="Ohshima K."/>
            <person name="Hattori M."/>
            <person name="Fukatsu T."/>
        </authorList>
    </citation>
    <scope>NUCLEOTIDE SEQUENCE [LARGE SCALE GENOMIC DNA]</scope>
    <source>
        <strain evidence="12 13">Mpkobe</strain>
    </source>
</reference>
<dbReference type="InterPro" id="IPR003029">
    <property type="entry name" value="S1_domain"/>
</dbReference>
<dbReference type="AlphaFoldDB" id="C5WD21"/>
<evidence type="ECO:0000256" key="5">
    <source>
        <dbReference type="ARBA" id="ARBA00022723"/>
    </source>
</evidence>
<evidence type="ECO:0000313" key="12">
    <source>
        <dbReference type="EMBL" id="BAH83227.1"/>
    </source>
</evidence>
<organism evidence="12 13">
    <name type="scientific">Candidatus Ishikawaella capsulata Mpkobe</name>
    <dbReference type="NCBI Taxonomy" id="476281"/>
    <lineage>
        <taxon>Bacteria</taxon>
        <taxon>Pseudomonadati</taxon>
        <taxon>Pseudomonadota</taxon>
        <taxon>Gammaproteobacteria</taxon>
        <taxon>Enterobacterales</taxon>
        <taxon>Enterobacteriaceae</taxon>
        <taxon>Candidatus Ishikawella</taxon>
    </lineage>
</organism>
<sequence length="472" mass="53562">MKRMLINFTPQGKVIIALIDNQKLSDLDIEDLKSETKTANIYKGKITRIEPSLEAAFIEYGSDKQGFLPLKEIAEEYFQGNNLKNSRLHIKDILQEGQEIIVQIDKEQRGNKGAALTTFISLAGSYLVLMPNNPNIGAISRSIERNSRNALTKKISFLKLPRNMGLIIRTAGAGQSIDALKGDLDSLLKHWDAINIAAKSRSAPFLIHQESNIFKRFFQEHLGPDIDEIVIDDPEIHKLACNYMTDIGQSYFVRNIQLYTDSIPIFSQYQIDTQIDSLFKRKIILPSGGCIVIDTTEALIAIDINSARSTSGNDIAETAFNTNIEAVEEISRQLRLRDLSGLIVIDFIDMISLSHQRRVVNKLREETSKDRARIQISNISSFGLLQMSRQRLNPSLRESNNHDNNICSCCHGTGIIKNKLYYQSILPCIEQALKRTNEEEEEIYAIPINIVSYFLRETNHYFNNFKLQYGIC</sequence>
<dbReference type="InterPro" id="IPR019307">
    <property type="entry name" value="RNA-bd_AU-1/RNase_E/G"/>
</dbReference>
<dbReference type="Pfam" id="PF10150">
    <property type="entry name" value="RNase_E_G"/>
    <property type="match status" value="1"/>
</dbReference>
<dbReference type="InterPro" id="IPR012340">
    <property type="entry name" value="NA-bd_OB-fold"/>
</dbReference>
<dbReference type="SMART" id="SM00316">
    <property type="entry name" value="S1"/>
    <property type="match status" value="1"/>
</dbReference>
<evidence type="ECO:0000256" key="8">
    <source>
        <dbReference type="ARBA" id="ARBA00022842"/>
    </source>
</evidence>
<dbReference type="STRING" id="476281.ICMP_374"/>
<evidence type="ECO:0000256" key="4">
    <source>
        <dbReference type="ARBA" id="ARBA00022722"/>
    </source>
</evidence>
<dbReference type="GO" id="GO:0004519">
    <property type="term" value="F:endonuclease activity"/>
    <property type="evidence" value="ECO:0007669"/>
    <property type="project" value="UniProtKB-KW"/>
</dbReference>
<dbReference type="Pfam" id="PF00575">
    <property type="entry name" value="S1"/>
    <property type="match status" value="1"/>
</dbReference>
<evidence type="ECO:0000259" key="11">
    <source>
        <dbReference type="PROSITE" id="PS50126"/>
    </source>
</evidence>
<keyword evidence="7" id="KW-0378">Hydrolase</keyword>
<dbReference type="NCBIfam" id="TIGR00757">
    <property type="entry name" value="RNaseEG"/>
    <property type="match status" value="1"/>
</dbReference>
<dbReference type="InterPro" id="IPR004659">
    <property type="entry name" value="RNase_E/G"/>
</dbReference>
<keyword evidence="10" id="KW-0472">Membrane</keyword>
<dbReference type="GO" id="GO:0016787">
    <property type="term" value="F:hydrolase activity"/>
    <property type="evidence" value="ECO:0007669"/>
    <property type="project" value="UniProtKB-KW"/>
</dbReference>
<gene>
    <name evidence="12" type="primary">rne</name>
    <name evidence="12" type="ORF">ICMP_374</name>
</gene>
<evidence type="ECO:0000256" key="10">
    <source>
        <dbReference type="ARBA" id="ARBA00023136"/>
    </source>
</evidence>
<evidence type="ECO:0000256" key="9">
    <source>
        <dbReference type="ARBA" id="ARBA00022884"/>
    </source>
</evidence>
<evidence type="ECO:0000256" key="1">
    <source>
        <dbReference type="ARBA" id="ARBA00001946"/>
    </source>
</evidence>
<dbReference type="PROSITE" id="PS50126">
    <property type="entry name" value="S1"/>
    <property type="match status" value="1"/>
</dbReference>
<dbReference type="GO" id="GO:0006364">
    <property type="term" value="P:rRNA processing"/>
    <property type="evidence" value="ECO:0007669"/>
    <property type="project" value="TreeGrafter"/>
</dbReference>